<evidence type="ECO:0000313" key="3">
    <source>
        <dbReference type="Proteomes" id="UP001209878"/>
    </source>
</evidence>
<dbReference type="AlphaFoldDB" id="A0AAD9NRE8"/>
<dbReference type="InterPro" id="IPR003226">
    <property type="entry name" value="MYG1_exonuclease"/>
</dbReference>
<protein>
    <submittedName>
        <fullName evidence="2">Uncharacterized protein</fullName>
    </submittedName>
</protein>
<comment type="caution">
    <text evidence="2">The sequence shown here is derived from an EMBL/GenBank/DDBJ whole genome shotgun (WGS) entry which is preliminary data.</text>
</comment>
<organism evidence="2 3">
    <name type="scientific">Ridgeia piscesae</name>
    <name type="common">Tubeworm</name>
    <dbReference type="NCBI Taxonomy" id="27915"/>
    <lineage>
        <taxon>Eukaryota</taxon>
        <taxon>Metazoa</taxon>
        <taxon>Spiralia</taxon>
        <taxon>Lophotrochozoa</taxon>
        <taxon>Annelida</taxon>
        <taxon>Polychaeta</taxon>
        <taxon>Sedentaria</taxon>
        <taxon>Canalipalpata</taxon>
        <taxon>Sabellida</taxon>
        <taxon>Siboglinidae</taxon>
        <taxon>Ridgeia</taxon>
    </lineage>
</organism>
<evidence type="ECO:0000256" key="1">
    <source>
        <dbReference type="ARBA" id="ARBA00010105"/>
    </source>
</evidence>
<accession>A0AAD9NRE8</accession>
<dbReference type="Proteomes" id="UP001209878">
    <property type="component" value="Unassembled WGS sequence"/>
</dbReference>
<dbReference type="Pfam" id="PF03690">
    <property type="entry name" value="MYG1_exonuc"/>
    <property type="match status" value="1"/>
</dbReference>
<sequence length="357" mass="40700">MVFTVVTRLHNMAGVQDLSVTKRPHLMKKIGAHNGMFHCDEALACFMLKQLPEYKEAEVIRTREPALLNTCDVVVDVGGIYDHARKRYDHHQREFCETMNSLNADYPWTTKLSSAGLVYFHYGHQVLAEIMGTTPSDTLTRLIFMKVYEFFVEAIDAVDNGISQTEEKPKYAVTTSLSARVGNLNPRWNQTVTQDDVQDRFHKAMSLTGSEFVDKVKYYSEAWWPARKIVEDAIAKRFEVDPSGEVMLLPRSCPWKDHLFSVEDEQEIQPTIKFVLFTDQSGKWRVQCVPVELFSFDNRLSLLETWRGVRDEELSKMSGIPGCIFVHAGGFIGGCHSYDGVLEMARRTLQARATTAN</sequence>
<dbReference type="GO" id="GO:0005737">
    <property type="term" value="C:cytoplasm"/>
    <property type="evidence" value="ECO:0007669"/>
    <property type="project" value="TreeGrafter"/>
</dbReference>
<dbReference type="EMBL" id="JAODUO010000569">
    <property type="protein sequence ID" value="KAK2177968.1"/>
    <property type="molecule type" value="Genomic_DNA"/>
</dbReference>
<reference evidence="2" key="1">
    <citation type="journal article" date="2023" name="Mol. Biol. Evol.">
        <title>Third-Generation Sequencing Reveals the Adaptive Role of the Epigenome in Three Deep-Sea Polychaetes.</title>
        <authorList>
            <person name="Perez M."/>
            <person name="Aroh O."/>
            <person name="Sun Y."/>
            <person name="Lan Y."/>
            <person name="Juniper S.K."/>
            <person name="Young C.R."/>
            <person name="Angers B."/>
            <person name="Qian P.Y."/>
        </authorList>
    </citation>
    <scope>NUCLEOTIDE SEQUENCE</scope>
    <source>
        <strain evidence="2">R07B-5</strain>
    </source>
</reference>
<keyword evidence="3" id="KW-1185">Reference proteome</keyword>
<gene>
    <name evidence="2" type="ORF">NP493_570g04001</name>
</gene>
<dbReference type="GO" id="GO:0005634">
    <property type="term" value="C:nucleus"/>
    <property type="evidence" value="ECO:0007669"/>
    <property type="project" value="TreeGrafter"/>
</dbReference>
<name>A0AAD9NRE8_RIDPI</name>
<comment type="similarity">
    <text evidence="1">Belongs to the MYG1 family.</text>
</comment>
<proteinExistence type="inferred from homology"/>
<dbReference type="PANTHER" id="PTHR11215:SF1">
    <property type="entry name" value="MYG1 EXONUCLEASE"/>
    <property type="match status" value="1"/>
</dbReference>
<dbReference type="PANTHER" id="PTHR11215">
    <property type="entry name" value="METAL DEPENDENT HYDROLASE - RELATED"/>
    <property type="match status" value="1"/>
</dbReference>
<evidence type="ECO:0000313" key="2">
    <source>
        <dbReference type="EMBL" id="KAK2177968.1"/>
    </source>
</evidence>